<name>A0A2A5CAB0_9GAMM</name>
<proteinExistence type="predicted"/>
<sequence>MALRHLLNLFSAETFVVAMGLVFGIFVARGFGVEAKGLLAAIAALVGLGSVLSSLGVSYSAVKLGGGNTNRILITFSLFGSLISLLFIVIYELYRPTQRDIFNHILELYIVLFFTIYNLQGLAFILSRPSRKYYPLAIITGQLFALFALLLMYLNQQFDAIWVLLATAGGQFLVSFYYLKRIHVPESKASIVSMIQYIKASLNQAPITYITAISIHIPVLVISSVSLSEAGIYSVAAASVMLMGKIPRLLHGMTIGGVMFNSSSARSDFFKLQGVMIIMIVSFHLVVPFLIQSLYGEQFFPAVLVSIILVYSMVPLLFIALGEARLIVFEKYNTLIAYKFIACSLFVTAIYMLPFFGFDISSSSIAWCIFGYRYLSALLLLFTARYQSVKVFG</sequence>
<evidence type="ECO:0000313" key="3">
    <source>
        <dbReference type="Proteomes" id="UP000228987"/>
    </source>
</evidence>
<feature type="transmembrane region" description="Helical" evidence="1">
    <location>
        <begin position="336"/>
        <end position="358"/>
    </location>
</feature>
<feature type="transmembrane region" description="Helical" evidence="1">
    <location>
        <begin position="200"/>
        <end position="225"/>
    </location>
</feature>
<feature type="transmembrane region" description="Helical" evidence="1">
    <location>
        <begin position="160"/>
        <end position="179"/>
    </location>
</feature>
<evidence type="ECO:0000256" key="1">
    <source>
        <dbReference type="SAM" id="Phobius"/>
    </source>
</evidence>
<evidence type="ECO:0000313" key="2">
    <source>
        <dbReference type="EMBL" id="PCJ40428.1"/>
    </source>
</evidence>
<keyword evidence="1" id="KW-1133">Transmembrane helix</keyword>
<protein>
    <submittedName>
        <fullName evidence="2">Uncharacterized protein</fullName>
    </submittedName>
</protein>
<feature type="transmembrane region" description="Helical" evidence="1">
    <location>
        <begin position="12"/>
        <end position="32"/>
    </location>
</feature>
<feature type="transmembrane region" description="Helical" evidence="1">
    <location>
        <begin position="270"/>
        <end position="291"/>
    </location>
</feature>
<reference evidence="3" key="1">
    <citation type="submission" date="2017-08" db="EMBL/GenBank/DDBJ databases">
        <title>A dynamic microbial community with high functional redundancy inhabits the cold, oxic subseafloor aquifer.</title>
        <authorList>
            <person name="Tully B.J."/>
            <person name="Wheat C.G."/>
            <person name="Glazer B.T."/>
            <person name="Huber J.A."/>
        </authorList>
    </citation>
    <scope>NUCLEOTIDE SEQUENCE [LARGE SCALE GENOMIC DNA]</scope>
</reference>
<feature type="transmembrane region" description="Helical" evidence="1">
    <location>
        <begin position="133"/>
        <end position="154"/>
    </location>
</feature>
<feature type="transmembrane region" description="Helical" evidence="1">
    <location>
        <begin position="106"/>
        <end position="126"/>
    </location>
</feature>
<feature type="transmembrane region" description="Helical" evidence="1">
    <location>
        <begin position="303"/>
        <end position="324"/>
    </location>
</feature>
<keyword evidence="1" id="KW-0812">Transmembrane</keyword>
<gene>
    <name evidence="2" type="ORF">COA71_11275</name>
</gene>
<dbReference type="Proteomes" id="UP000228987">
    <property type="component" value="Unassembled WGS sequence"/>
</dbReference>
<feature type="transmembrane region" description="Helical" evidence="1">
    <location>
        <begin position="364"/>
        <end position="384"/>
    </location>
</feature>
<feature type="transmembrane region" description="Helical" evidence="1">
    <location>
        <begin position="38"/>
        <end position="60"/>
    </location>
</feature>
<comment type="caution">
    <text evidence="2">The sequence shown here is derived from an EMBL/GenBank/DDBJ whole genome shotgun (WGS) entry which is preliminary data.</text>
</comment>
<feature type="transmembrane region" description="Helical" evidence="1">
    <location>
        <begin position="72"/>
        <end position="94"/>
    </location>
</feature>
<dbReference type="EMBL" id="NVWI01000009">
    <property type="protein sequence ID" value="PCJ40428.1"/>
    <property type="molecule type" value="Genomic_DNA"/>
</dbReference>
<organism evidence="2 3">
    <name type="scientific">SAR86 cluster bacterium</name>
    <dbReference type="NCBI Taxonomy" id="2030880"/>
    <lineage>
        <taxon>Bacteria</taxon>
        <taxon>Pseudomonadati</taxon>
        <taxon>Pseudomonadota</taxon>
        <taxon>Gammaproteobacteria</taxon>
        <taxon>SAR86 cluster</taxon>
    </lineage>
</organism>
<accession>A0A2A5CAB0</accession>
<keyword evidence="1" id="KW-0472">Membrane</keyword>
<dbReference type="AlphaFoldDB" id="A0A2A5CAB0"/>
<feature type="transmembrane region" description="Helical" evidence="1">
    <location>
        <begin position="231"/>
        <end position="250"/>
    </location>
</feature>